<name>A0A7J7NFS0_9MAGN</name>
<evidence type="ECO:0000256" key="3">
    <source>
        <dbReference type="ARBA" id="ARBA00022490"/>
    </source>
</evidence>
<evidence type="ECO:0000256" key="1">
    <source>
        <dbReference type="ARBA" id="ARBA00004123"/>
    </source>
</evidence>
<dbReference type="GO" id="GO:0005634">
    <property type="term" value="C:nucleus"/>
    <property type="evidence" value="ECO:0007669"/>
    <property type="project" value="UniProtKB-SubCell"/>
</dbReference>
<dbReference type="PANTHER" id="PTHR31250">
    <property type="entry name" value="IQ DOMAIN-CONTAINING PROTEIN IQM3"/>
    <property type="match status" value="1"/>
</dbReference>
<evidence type="ECO:0000256" key="2">
    <source>
        <dbReference type="ARBA" id="ARBA00004496"/>
    </source>
</evidence>
<keyword evidence="3" id="KW-0963">Cytoplasm</keyword>
<accession>A0A7J7NFS0</accession>
<sequence length="446" mass="50018">MEIETQQPLLPNFNPKPPFPSPLCSNNEPHECGLSLGLMKPNPISDIREETPSFESKAALKLQKNYKGYRTRRLLADSAVIAEELWWQAIDYARLNHSTVGKGLSKDGKAKKLAFQHWIEAIDPRHRYGHSLHVYYEEWCKTDAEQPFFYWLDIGDGKEVDLEDCPRAKLRRQSINYLGPQERERYEYIVVQGKILHKQTGEVMDTTKGTQGAKWIFVMSTSEKLYAGEKKKGIFHHSSFLAGGATLAAGRLIAVDGVLKTISAYSGHYRPTDENLHTLTEFFKQNGANLDDVQIRSPTDDYENYDEGSVNSVSITNPEPPVLEEIAKGIASELFESRATYQRTLSSGLLQSPRTGIPKKTILQRIDSKKAASSYQLGHQLSLKWSTGAGPRIGCIADYPLEMRLQALEFVNLSPRASSTSLNFQKPVASCLLTSDLCNMSSTILV</sequence>
<dbReference type="EMBL" id="JACGCM010000816">
    <property type="protein sequence ID" value="KAF6166035.1"/>
    <property type="molecule type" value="Genomic_DNA"/>
</dbReference>
<comment type="subcellular location">
    <subcellularLocation>
        <location evidence="2">Cytoplasm</location>
    </subcellularLocation>
    <subcellularLocation>
        <location evidence="1">Nucleus</location>
    </subcellularLocation>
</comment>
<keyword evidence="4" id="KW-0539">Nucleus</keyword>
<reference evidence="5 6" key="1">
    <citation type="journal article" date="2020" name="IScience">
        <title>Genome Sequencing of the Endangered Kingdonia uniflora (Circaeasteraceae, Ranunculales) Reveals Potential Mechanisms of Evolutionary Specialization.</title>
        <authorList>
            <person name="Sun Y."/>
            <person name="Deng T."/>
            <person name="Zhang A."/>
            <person name="Moore M.J."/>
            <person name="Landis J.B."/>
            <person name="Lin N."/>
            <person name="Zhang H."/>
            <person name="Zhang X."/>
            <person name="Huang J."/>
            <person name="Zhang X."/>
            <person name="Sun H."/>
            <person name="Wang H."/>
        </authorList>
    </citation>
    <scope>NUCLEOTIDE SEQUENCE [LARGE SCALE GENOMIC DNA]</scope>
    <source>
        <strain evidence="5">TB1705</strain>
        <tissue evidence="5">Leaf</tissue>
    </source>
</reference>
<dbReference type="AlphaFoldDB" id="A0A7J7NFS0"/>
<dbReference type="PROSITE" id="PS50096">
    <property type="entry name" value="IQ"/>
    <property type="match status" value="1"/>
</dbReference>
<dbReference type="InterPro" id="IPR044159">
    <property type="entry name" value="IQM"/>
</dbReference>
<evidence type="ECO:0000313" key="6">
    <source>
        <dbReference type="Proteomes" id="UP000541444"/>
    </source>
</evidence>
<dbReference type="Proteomes" id="UP000541444">
    <property type="component" value="Unassembled WGS sequence"/>
</dbReference>
<evidence type="ECO:0000313" key="5">
    <source>
        <dbReference type="EMBL" id="KAF6166035.1"/>
    </source>
</evidence>
<evidence type="ECO:0000256" key="4">
    <source>
        <dbReference type="ARBA" id="ARBA00023242"/>
    </source>
</evidence>
<organism evidence="5 6">
    <name type="scientific">Kingdonia uniflora</name>
    <dbReference type="NCBI Taxonomy" id="39325"/>
    <lineage>
        <taxon>Eukaryota</taxon>
        <taxon>Viridiplantae</taxon>
        <taxon>Streptophyta</taxon>
        <taxon>Embryophyta</taxon>
        <taxon>Tracheophyta</taxon>
        <taxon>Spermatophyta</taxon>
        <taxon>Magnoliopsida</taxon>
        <taxon>Ranunculales</taxon>
        <taxon>Circaeasteraceae</taxon>
        <taxon>Kingdonia</taxon>
    </lineage>
</organism>
<dbReference type="PANTHER" id="PTHR31250:SF10">
    <property type="entry name" value="IQ DOMAIN-CONTAINING PROTEIN IQM3"/>
    <property type="match status" value="1"/>
</dbReference>
<comment type="caution">
    <text evidence="5">The sequence shown here is derived from an EMBL/GenBank/DDBJ whole genome shotgun (WGS) entry which is preliminary data.</text>
</comment>
<proteinExistence type="predicted"/>
<keyword evidence="6" id="KW-1185">Reference proteome</keyword>
<protein>
    <recommendedName>
        <fullName evidence="7">IQ domain-containing protein IQM3-like</fullName>
    </recommendedName>
</protein>
<gene>
    <name evidence="5" type="ORF">GIB67_012932</name>
</gene>
<dbReference type="OrthoDB" id="7344096at2759"/>
<evidence type="ECO:0008006" key="7">
    <source>
        <dbReference type="Google" id="ProtNLM"/>
    </source>
</evidence>
<dbReference type="GO" id="GO:0005737">
    <property type="term" value="C:cytoplasm"/>
    <property type="evidence" value="ECO:0007669"/>
    <property type="project" value="UniProtKB-SubCell"/>
</dbReference>